<evidence type="ECO:0000256" key="7">
    <source>
        <dbReference type="ARBA" id="ARBA00023065"/>
    </source>
</evidence>
<gene>
    <name evidence="12" type="ORF">B0G62_102698</name>
</gene>
<organism evidence="12 13">
    <name type="scientific">Paraburkholderia eburnea</name>
    <dbReference type="NCBI Taxonomy" id="1189126"/>
    <lineage>
        <taxon>Bacteria</taxon>
        <taxon>Pseudomonadati</taxon>
        <taxon>Pseudomonadota</taxon>
        <taxon>Betaproteobacteria</taxon>
        <taxon>Burkholderiales</taxon>
        <taxon>Burkholderiaceae</taxon>
        <taxon>Paraburkholderia</taxon>
    </lineage>
</organism>
<keyword evidence="8" id="KW-0626">Porin</keyword>
<dbReference type="PANTHER" id="PTHR34501">
    <property type="entry name" value="PROTEIN YDDL-RELATED"/>
    <property type="match status" value="1"/>
</dbReference>
<keyword evidence="10" id="KW-0998">Cell outer membrane</keyword>
<dbReference type="Pfam" id="PF13609">
    <property type="entry name" value="Porin_4"/>
    <property type="match status" value="1"/>
</dbReference>
<dbReference type="InterPro" id="IPR033900">
    <property type="entry name" value="Gram_neg_porin_domain"/>
</dbReference>
<dbReference type="GO" id="GO:0015288">
    <property type="term" value="F:porin activity"/>
    <property type="evidence" value="ECO:0007669"/>
    <property type="project" value="UniProtKB-KW"/>
</dbReference>
<keyword evidence="9" id="KW-0472">Membrane</keyword>
<evidence type="ECO:0000256" key="5">
    <source>
        <dbReference type="ARBA" id="ARBA00022692"/>
    </source>
</evidence>
<dbReference type="GO" id="GO:0046930">
    <property type="term" value="C:pore complex"/>
    <property type="evidence" value="ECO:0007669"/>
    <property type="project" value="UniProtKB-KW"/>
</dbReference>
<keyword evidence="4" id="KW-1134">Transmembrane beta strand</keyword>
<dbReference type="GO" id="GO:0006811">
    <property type="term" value="P:monoatomic ion transport"/>
    <property type="evidence" value="ECO:0007669"/>
    <property type="project" value="UniProtKB-KW"/>
</dbReference>
<keyword evidence="5" id="KW-0812">Transmembrane</keyword>
<proteinExistence type="predicted"/>
<dbReference type="InterPro" id="IPR023614">
    <property type="entry name" value="Porin_dom_sf"/>
</dbReference>
<evidence type="ECO:0000313" key="13">
    <source>
        <dbReference type="Proteomes" id="UP000237381"/>
    </source>
</evidence>
<evidence type="ECO:0000256" key="10">
    <source>
        <dbReference type="ARBA" id="ARBA00023237"/>
    </source>
</evidence>
<sequence>MTLYGAVDSFLQYSDNGGSTALRLQSGGASTSRWGLTGSEDLGGGAYAGFRLEGGINLMNGQQQSATSTFNRESNVWIGSERWGVLKFGKQYPAIPPEGADPFYAVGMLSPWASTVLAISDLGAGVTTVQARVDNAVSYHTPTFNGLSATVLYALRNEAGSSPVARNTGGLIDYARGPLELTVSYNAVWADAPPVSGAPATPSGPRTDLVMASALYQIGPVATSATYTLTRPTAPNTYVASVYSLGAVWSNGPHAIRAGAVYRNVSGREDSAIGALLGYDYQFSKLTGLYARVGAFRNQGQSAISFGSDPLSTPGVNPFVVAVGIRKKF</sequence>
<dbReference type="SUPFAM" id="SSF56935">
    <property type="entry name" value="Porins"/>
    <property type="match status" value="1"/>
</dbReference>
<dbReference type="EMBL" id="PQGA01000002">
    <property type="protein sequence ID" value="POR55087.1"/>
    <property type="molecule type" value="Genomic_DNA"/>
</dbReference>
<dbReference type="Proteomes" id="UP000237381">
    <property type="component" value="Unassembled WGS sequence"/>
</dbReference>
<evidence type="ECO:0000256" key="9">
    <source>
        <dbReference type="ARBA" id="ARBA00023136"/>
    </source>
</evidence>
<dbReference type="Gene3D" id="2.40.160.10">
    <property type="entry name" value="Porin"/>
    <property type="match status" value="1"/>
</dbReference>
<dbReference type="CDD" id="cd00342">
    <property type="entry name" value="gram_neg_porins"/>
    <property type="match status" value="1"/>
</dbReference>
<evidence type="ECO:0000256" key="8">
    <source>
        <dbReference type="ARBA" id="ARBA00023114"/>
    </source>
</evidence>
<dbReference type="AlphaFoldDB" id="A0A2S4ML43"/>
<keyword evidence="7" id="KW-0406">Ion transport</keyword>
<evidence type="ECO:0000256" key="2">
    <source>
        <dbReference type="ARBA" id="ARBA00011233"/>
    </source>
</evidence>
<comment type="subunit">
    <text evidence="2">Homotrimer.</text>
</comment>
<reference evidence="12 13" key="1">
    <citation type="submission" date="2018-01" db="EMBL/GenBank/DDBJ databases">
        <title>Genomic Encyclopedia of Type Strains, Phase III (KMG-III): the genomes of soil and plant-associated and newly described type strains.</title>
        <authorList>
            <person name="Whitman W."/>
        </authorList>
    </citation>
    <scope>NUCLEOTIDE SEQUENCE [LARGE SCALE GENOMIC DNA]</scope>
    <source>
        <strain evidence="12 13">JCM 18070</strain>
    </source>
</reference>
<keyword evidence="13" id="KW-1185">Reference proteome</keyword>
<feature type="domain" description="Porin" evidence="11">
    <location>
        <begin position="2"/>
        <end position="300"/>
    </location>
</feature>
<evidence type="ECO:0000256" key="3">
    <source>
        <dbReference type="ARBA" id="ARBA00022448"/>
    </source>
</evidence>
<keyword evidence="6" id="KW-0732">Signal</keyword>
<name>A0A2S4ML43_9BURK</name>
<evidence type="ECO:0000259" key="11">
    <source>
        <dbReference type="Pfam" id="PF13609"/>
    </source>
</evidence>
<evidence type="ECO:0000256" key="4">
    <source>
        <dbReference type="ARBA" id="ARBA00022452"/>
    </source>
</evidence>
<comment type="subcellular location">
    <subcellularLocation>
        <location evidence="1">Cell outer membrane</location>
        <topology evidence="1">Multi-pass membrane protein</topology>
    </subcellularLocation>
</comment>
<dbReference type="InterPro" id="IPR050298">
    <property type="entry name" value="Gram-neg_bact_OMP"/>
</dbReference>
<evidence type="ECO:0000256" key="1">
    <source>
        <dbReference type="ARBA" id="ARBA00004571"/>
    </source>
</evidence>
<accession>A0A2S4ML43</accession>
<comment type="caution">
    <text evidence="12">The sequence shown here is derived from an EMBL/GenBank/DDBJ whole genome shotgun (WGS) entry which is preliminary data.</text>
</comment>
<dbReference type="GO" id="GO:0009279">
    <property type="term" value="C:cell outer membrane"/>
    <property type="evidence" value="ECO:0007669"/>
    <property type="project" value="UniProtKB-SubCell"/>
</dbReference>
<evidence type="ECO:0000256" key="6">
    <source>
        <dbReference type="ARBA" id="ARBA00022729"/>
    </source>
</evidence>
<evidence type="ECO:0000313" key="12">
    <source>
        <dbReference type="EMBL" id="POR55087.1"/>
    </source>
</evidence>
<protein>
    <submittedName>
        <fullName evidence="12">Putative porin</fullName>
    </submittedName>
</protein>
<dbReference type="PANTHER" id="PTHR34501:SF9">
    <property type="entry name" value="MAJOR OUTER MEMBRANE PROTEIN P.IA"/>
    <property type="match status" value="1"/>
</dbReference>
<keyword evidence="3" id="KW-0813">Transport</keyword>